<accession>A0A0N7F3S7</accession>
<sequence length="133" mass="13618">MDCWAGDVGAQVVEDVQQAGAFGVAEHGEGVFGVRVVQLLDLAEVFVALAGDLQADGPAVVRVGVAPQQSFVLQSVHKGRDRAAGGSGAWWRSSRSSTRSVSAHSPCSGRWPPTSSPMGPVTGASCCPATRSA</sequence>
<dbReference type="AlphaFoldDB" id="A0A0N7F3S7"/>
<evidence type="ECO:0000313" key="3">
    <source>
        <dbReference type="Proteomes" id="UP000063699"/>
    </source>
</evidence>
<dbReference type="EMBL" id="CP012752">
    <property type="protein sequence ID" value="ALG09463.1"/>
    <property type="molecule type" value="Genomic_DNA"/>
</dbReference>
<reference evidence="2 3" key="1">
    <citation type="submission" date="2015-07" db="EMBL/GenBank/DDBJ databases">
        <title>Genome sequencing of Kibdelosporangium phytohabitans.</title>
        <authorList>
            <person name="Qin S."/>
            <person name="Xing K."/>
        </authorList>
    </citation>
    <scope>NUCLEOTIDE SEQUENCE [LARGE SCALE GENOMIC DNA]</scope>
    <source>
        <strain evidence="2 3">KLBMP1111</strain>
    </source>
</reference>
<evidence type="ECO:0000256" key="1">
    <source>
        <dbReference type="SAM" id="MobiDB-lite"/>
    </source>
</evidence>
<keyword evidence="3" id="KW-1185">Reference proteome</keyword>
<protein>
    <submittedName>
        <fullName evidence="2">Uncharacterized protein</fullName>
    </submittedName>
</protein>
<feature type="compositionally biased region" description="Low complexity" evidence="1">
    <location>
        <begin position="89"/>
        <end position="105"/>
    </location>
</feature>
<gene>
    <name evidence="2" type="ORF">AOZ06_23410</name>
</gene>
<dbReference type="Proteomes" id="UP000063699">
    <property type="component" value="Chromosome"/>
</dbReference>
<proteinExistence type="predicted"/>
<organism evidence="2 3">
    <name type="scientific">Kibdelosporangium phytohabitans</name>
    <dbReference type="NCBI Taxonomy" id="860235"/>
    <lineage>
        <taxon>Bacteria</taxon>
        <taxon>Bacillati</taxon>
        <taxon>Actinomycetota</taxon>
        <taxon>Actinomycetes</taxon>
        <taxon>Pseudonocardiales</taxon>
        <taxon>Pseudonocardiaceae</taxon>
        <taxon>Kibdelosporangium</taxon>
    </lineage>
</organism>
<dbReference type="KEGG" id="kphy:AOZ06_23410"/>
<feature type="region of interest" description="Disordered" evidence="1">
    <location>
        <begin position="81"/>
        <end position="133"/>
    </location>
</feature>
<name>A0A0N7F3S7_9PSEU</name>
<evidence type="ECO:0000313" key="2">
    <source>
        <dbReference type="EMBL" id="ALG09463.1"/>
    </source>
</evidence>